<comment type="caution">
    <text evidence="4">The sequence shown here is derived from an EMBL/GenBank/DDBJ whole genome shotgun (WGS) entry which is preliminary data.</text>
</comment>
<dbReference type="SMART" id="SM00062">
    <property type="entry name" value="PBPb"/>
    <property type="match status" value="1"/>
</dbReference>
<dbReference type="RefSeq" id="WP_126787949.1">
    <property type="nucleotide sequence ID" value="NZ_PIPN01000001.1"/>
</dbReference>
<dbReference type="Gene3D" id="3.40.190.10">
    <property type="entry name" value="Periplasmic binding protein-like II"/>
    <property type="match status" value="2"/>
</dbReference>
<accession>A0ABY0C200</accession>
<dbReference type="PANTHER" id="PTHR35936:SF17">
    <property type="entry name" value="ARGININE-BINDING EXTRACELLULAR PROTEIN ARTP"/>
    <property type="match status" value="1"/>
</dbReference>
<evidence type="ECO:0000256" key="2">
    <source>
        <dbReference type="ARBA" id="ARBA00022729"/>
    </source>
</evidence>
<gene>
    <name evidence="4" type="ORF">CWE12_01900</name>
</gene>
<dbReference type="PANTHER" id="PTHR35936">
    <property type="entry name" value="MEMBRANE-BOUND LYTIC MUREIN TRANSGLYCOSYLASE F"/>
    <property type="match status" value="1"/>
</dbReference>
<dbReference type="SUPFAM" id="SSF53850">
    <property type="entry name" value="Periplasmic binding protein-like II"/>
    <property type="match status" value="1"/>
</dbReference>
<evidence type="ECO:0000313" key="5">
    <source>
        <dbReference type="Proteomes" id="UP000287410"/>
    </source>
</evidence>
<dbReference type="InterPro" id="IPR001638">
    <property type="entry name" value="Solute-binding_3/MltF_N"/>
</dbReference>
<dbReference type="PROSITE" id="PS51257">
    <property type="entry name" value="PROKAR_LIPOPROTEIN"/>
    <property type="match status" value="1"/>
</dbReference>
<dbReference type="Proteomes" id="UP000287410">
    <property type="component" value="Unassembled WGS sequence"/>
</dbReference>
<keyword evidence="5" id="KW-1185">Reference proteome</keyword>
<evidence type="ECO:0000313" key="4">
    <source>
        <dbReference type="EMBL" id="RUO31779.1"/>
    </source>
</evidence>
<organism evidence="4 5">
    <name type="scientific">Aliidiomarina sedimenti</name>
    <dbReference type="NCBI Taxonomy" id="1933879"/>
    <lineage>
        <taxon>Bacteria</taxon>
        <taxon>Pseudomonadati</taxon>
        <taxon>Pseudomonadota</taxon>
        <taxon>Gammaproteobacteria</taxon>
        <taxon>Alteromonadales</taxon>
        <taxon>Idiomarinaceae</taxon>
        <taxon>Aliidiomarina</taxon>
    </lineage>
</organism>
<dbReference type="Pfam" id="PF00497">
    <property type="entry name" value="SBP_bac_3"/>
    <property type="match status" value="1"/>
</dbReference>
<evidence type="ECO:0000259" key="3">
    <source>
        <dbReference type="SMART" id="SM00062"/>
    </source>
</evidence>
<keyword evidence="2" id="KW-0732">Signal</keyword>
<comment type="similarity">
    <text evidence="1">Belongs to the bacterial solute-binding protein 3 family.</text>
</comment>
<dbReference type="EMBL" id="PIPN01000001">
    <property type="protein sequence ID" value="RUO31779.1"/>
    <property type="molecule type" value="Genomic_DNA"/>
</dbReference>
<proteinExistence type="inferred from homology"/>
<protein>
    <submittedName>
        <fullName evidence="4">Amino acid ABC transporter substrate-binding protein</fullName>
    </submittedName>
</protein>
<evidence type="ECO:0000256" key="1">
    <source>
        <dbReference type="ARBA" id="ARBA00010333"/>
    </source>
</evidence>
<sequence length="297" mass="32812">MPDIIKNQIRCALLATTLFTLSACGENAQQPSVSEAADSASYFSDARETGQGRLKVLYVPAPGFAYENEEGQLSGVSIAIMNDFKAWFERYHGVRLQLDFVAENDWSQMYQRVANGNGGVFGLGNVTITEQRREQVAFSPAYLHNVAVLITPDDVETVEDDQGLAAALADLQPVAFAGTLHEVRVGELRDQLQGDTPLQRVDTNQAVIDQVVNGHYSYIDAYNYHRAIEQGVAIRHHPAFSIEGERFGIIMPKDNDWQTLLTAFFAAEGGYLKTGRYQQVLQEHLGDEVAATLLKAQ</sequence>
<name>A0ABY0C200_9GAMM</name>
<feature type="domain" description="Solute-binding protein family 3/N-terminal" evidence="3">
    <location>
        <begin position="56"/>
        <end position="288"/>
    </location>
</feature>
<reference evidence="4 5" key="1">
    <citation type="journal article" date="2018" name="Front. Microbiol.">
        <title>Genome-Based Analysis Reveals the Taxonomy and Diversity of the Family Idiomarinaceae.</title>
        <authorList>
            <person name="Liu Y."/>
            <person name="Lai Q."/>
            <person name="Shao Z."/>
        </authorList>
    </citation>
    <scope>NUCLEOTIDE SEQUENCE [LARGE SCALE GENOMIC DNA]</scope>
    <source>
        <strain evidence="4 5">GBSy1</strain>
    </source>
</reference>